<keyword evidence="2" id="KW-1185">Reference proteome</keyword>
<proteinExistence type="predicted"/>
<evidence type="ECO:0000313" key="2">
    <source>
        <dbReference type="Proteomes" id="UP001341840"/>
    </source>
</evidence>
<protein>
    <submittedName>
        <fullName evidence="1">Uncharacterized protein</fullName>
    </submittedName>
</protein>
<gene>
    <name evidence="1" type="ORF">PIB30_074443</name>
</gene>
<comment type="caution">
    <text evidence="1">The sequence shown here is derived from an EMBL/GenBank/DDBJ whole genome shotgun (WGS) entry which is preliminary data.</text>
</comment>
<evidence type="ECO:0000313" key="1">
    <source>
        <dbReference type="EMBL" id="MED6211513.1"/>
    </source>
</evidence>
<reference evidence="1 2" key="1">
    <citation type="journal article" date="2023" name="Plants (Basel)">
        <title>Bridging the Gap: Combining Genomics and Transcriptomics Approaches to Understand Stylosanthes scabra, an Orphan Legume from the Brazilian Caatinga.</title>
        <authorList>
            <person name="Ferreira-Neto J.R.C."/>
            <person name="da Silva M.D."/>
            <person name="Binneck E."/>
            <person name="de Melo N.F."/>
            <person name="da Silva R.H."/>
            <person name="de Melo A.L.T.M."/>
            <person name="Pandolfi V."/>
            <person name="Bustamante F.O."/>
            <person name="Brasileiro-Vidal A.C."/>
            <person name="Benko-Iseppon A.M."/>
        </authorList>
    </citation>
    <scope>NUCLEOTIDE SEQUENCE [LARGE SCALE GENOMIC DNA]</scope>
    <source>
        <tissue evidence="1">Leaves</tissue>
    </source>
</reference>
<sequence>MGAGQRARRGAEVAGRAVVEGRGYFVVCRGGYVSVGGWLGVVQRCRGCFSLCVDPRRIRCGAHAKMWSRRGQNVCRSGSTPRHGVPRLGVDGFVSRVGLGGRLTPRCGGGTPRHWVFR</sequence>
<organism evidence="1 2">
    <name type="scientific">Stylosanthes scabra</name>
    <dbReference type="NCBI Taxonomy" id="79078"/>
    <lineage>
        <taxon>Eukaryota</taxon>
        <taxon>Viridiplantae</taxon>
        <taxon>Streptophyta</taxon>
        <taxon>Embryophyta</taxon>
        <taxon>Tracheophyta</taxon>
        <taxon>Spermatophyta</taxon>
        <taxon>Magnoliopsida</taxon>
        <taxon>eudicotyledons</taxon>
        <taxon>Gunneridae</taxon>
        <taxon>Pentapetalae</taxon>
        <taxon>rosids</taxon>
        <taxon>fabids</taxon>
        <taxon>Fabales</taxon>
        <taxon>Fabaceae</taxon>
        <taxon>Papilionoideae</taxon>
        <taxon>50 kb inversion clade</taxon>
        <taxon>dalbergioids sensu lato</taxon>
        <taxon>Dalbergieae</taxon>
        <taxon>Pterocarpus clade</taxon>
        <taxon>Stylosanthes</taxon>
    </lineage>
</organism>
<dbReference type="Proteomes" id="UP001341840">
    <property type="component" value="Unassembled WGS sequence"/>
</dbReference>
<name>A0ABU6YR07_9FABA</name>
<accession>A0ABU6YR07</accession>
<dbReference type="EMBL" id="JASCZI010242581">
    <property type="protein sequence ID" value="MED6211513.1"/>
    <property type="molecule type" value="Genomic_DNA"/>
</dbReference>